<proteinExistence type="predicted"/>
<evidence type="ECO:0000313" key="2">
    <source>
        <dbReference type="Proteomes" id="UP001497535"/>
    </source>
</evidence>
<dbReference type="Proteomes" id="UP001497535">
    <property type="component" value="Unassembled WGS sequence"/>
</dbReference>
<sequence length="158" mass="18626">MTRQNFVENNQEFLCRQEMMEKFRNQKKRRGKNKWGEEERNGGGSKILTEKRRNEWLNTKNILINNYSPSPSPSPSLYSSNNSIITSKSLNNLSSNNSSTSTITTLPTLEEINKNKYFLNQKINEEKNIFKKFFFNFNLILKLIYFLLVLNTKEEVVE</sequence>
<protein>
    <submittedName>
        <fullName evidence="1">Uncharacterized protein</fullName>
    </submittedName>
</protein>
<comment type="caution">
    <text evidence="1">The sequence shown here is derived from an EMBL/GenBank/DDBJ whole genome shotgun (WGS) entry which is preliminary data.</text>
</comment>
<keyword evidence="2" id="KW-1185">Reference proteome</keyword>
<gene>
    <name evidence="1" type="ORF">MENTE1834_LOCUS1822</name>
</gene>
<accession>A0ACB0XP61</accession>
<evidence type="ECO:0000313" key="1">
    <source>
        <dbReference type="EMBL" id="CAK5011161.1"/>
    </source>
</evidence>
<name>A0ACB0XP61_MELEN</name>
<reference evidence="1" key="1">
    <citation type="submission" date="2023-11" db="EMBL/GenBank/DDBJ databases">
        <authorList>
            <person name="Poullet M."/>
        </authorList>
    </citation>
    <scope>NUCLEOTIDE SEQUENCE</scope>
    <source>
        <strain evidence="1">E1834</strain>
    </source>
</reference>
<organism evidence="1 2">
    <name type="scientific">Meloidogyne enterolobii</name>
    <name type="common">Root-knot nematode worm</name>
    <name type="synonym">Meloidogyne mayaguensis</name>
    <dbReference type="NCBI Taxonomy" id="390850"/>
    <lineage>
        <taxon>Eukaryota</taxon>
        <taxon>Metazoa</taxon>
        <taxon>Ecdysozoa</taxon>
        <taxon>Nematoda</taxon>
        <taxon>Chromadorea</taxon>
        <taxon>Rhabditida</taxon>
        <taxon>Tylenchina</taxon>
        <taxon>Tylenchomorpha</taxon>
        <taxon>Tylenchoidea</taxon>
        <taxon>Meloidogynidae</taxon>
        <taxon>Meloidogyninae</taxon>
        <taxon>Meloidogyne</taxon>
    </lineage>
</organism>
<dbReference type="EMBL" id="CAVMJV010000001">
    <property type="protein sequence ID" value="CAK5011161.1"/>
    <property type="molecule type" value="Genomic_DNA"/>
</dbReference>